<dbReference type="AlphaFoldDB" id="A0A0F9IIQ7"/>
<gene>
    <name evidence="2" type="ORF">LCGC14_1574770</name>
</gene>
<dbReference type="SUPFAM" id="SSF140931">
    <property type="entry name" value="Fic-like"/>
    <property type="match status" value="1"/>
</dbReference>
<dbReference type="PROSITE" id="PS51459">
    <property type="entry name" value="FIDO"/>
    <property type="match status" value="1"/>
</dbReference>
<accession>A0A0F9IIQ7</accession>
<dbReference type="InterPro" id="IPR036597">
    <property type="entry name" value="Fido-like_dom_sf"/>
</dbReference>
<dbReference type="InterPro" id="IPR003812">
    <property type="entry name" value="Fido"/>
</dbReference>
<name>A0A0F9IIQ7_9ZZZZ</name>
<dbReference type="EMBL" id="LAZR01012322">
    <property type="protein sequence ID" value="KKM27437.1"/>
    <property type="molecule type" value="Genomic_DNA"/>
</dbReference>
<organism evidence="2">
    <name type="scientific">marine sediment metagenome</name>
    <dbReference type="NCBI Taxonomy" id="412755"/>
    <lineage>
        <taxon>unclassified sequences</taxon>
        <taxon>metagenomes</taxon>
        <taxon>ecological metagenomes</taxon>
    </lineage>
</organism>
<protein>
    <recommendedName>
        <fullName evidence="1">Fido domain-containing protein</fullName>
    </recommendedName>
</protein>
<dbReference type="Pfam" id="PF02661">
    <property type="entry name" value="Fic"/>
    <property type="match status" value="1"/>
</dbReference>
<evidence type="ECO:0000259" key="1">
    <source>
        <dbReference type="PROSITE" id="PS51459"/>
    </source>
</evidence>
<evidence type="ECO:0000313" key="2">
    <source>
        <dbReference type="EMBL" id="KKM27437.1"/>
    </source>
</evidence>
<reference evidence="2" key="1">
    <citation type="journal article" date="2015" name="Nature">
        <title>Complex archaea that bridge the gap between prokaryotes and eukaryotes.</title>
        <authorList>
            <person name="Spang A."/>
            <person name="Saw J.H."/>
            <person name="Jorgensen S.L."/>
            <person name="Zaremba-Niedzwiedzka K."/>
            <person name="Martijn J."/>
            <person name="Lind A.E."/>
            <person name="van Eijk R."/>
            <person name="Schleper C."/>
            <person name="Guy L."/>
            <person name="Ettema T.J."/>
        </authorList>
    </citation>
    <scope>NUCLEOTIDE SEQUENCE</scope>
</reference>
<feature type="domain" description="Fido" evidence="1">
    <location>
        <begin position="31"/>
        <end position="164"/>
    </location>
</feature>
<dbReference type="Gene3D" id="1.10.3290.10">
    <property type="entry name" value="Fido-like domain"/>
    <property type="match status" value="1"/>
</dbReference>
<comment type="caution">
    <text evidence="2">The sequence shown here is derived from an EMBL/GenBank/DDBJ whole genome shotgun (WGS) entry which is preliminary data.</text>
</comment>
<sequence>MNDQEVGRLVAWCSLECFWQKVGPLKVSYMINAYLLLASHSHLTAERIMRLGYEVEPHLNPAVKFRETSVIVNGSVAPNWQEVPRLIQQLLDAKDDLTPTEWFKEFEEIHPFRDGNGRVGALLYNWLKDTYHPRNLELVPNLWDDPARAKNYPREDLWHEFDRA</sequence>
<proteinExistence type="predicted"/>